<keyword evidence="3" id="KW-1185">Reference proteome</keyword>
<dbReference type="EMBL" id="QAOM01000021">
    <property type="protein sequence ID" value="PTQ81579.1"/>
    <property type="molecule type" value="Genomic_DNA"/>
</dbReference>
<accession>A0A2T5ICM9</accession>
<feature type="region of interest" description="Disordered" evidence="1">
    <location>
        <begin position="37"/>
        <end position="69"/>
    </location>
</feature>
<dbReference type="Proteomes" id="UP000244161">
    <property type="component" value="Unassembled WGS sequence"/>
</dbReference>
<sequence length="69" mass="7709">MIPNRMREVVQVMDNLFGLCAVANYIYGRIGSCPITRKNRTIGTPSHRKLSDNLGESDNRSTVASEVVR</sequence>
<proteinExistence type="predicted"/>
<organism evidence="2 3">
    <name type="scientific">Trichococcus patagoniensis</name>
    <dbReference type="NCBI Taxonomy" id="382641"/>
    <lineage>
        <taxon>Bacteria</taxon>
        <taxon>Bacillati</taxon>
        <taxon>Bacillota</taxon>
        <taxon>Bacilli</taxon>
        <taxon>Lactobacillales</taxon>
        <taxon>Carnobacteriaceae</taxon>
        <taxon>Trichococcus</taxon>
    </lineage>
</organism>
<comment type="caution">
    <text evidence="2">The sequence shown here is derived from an EMBL/GenBank/DDBJ whole genome shotgun (WGS) entry which is preliminary data.</text>
</comment>
<gene>
    <name evidence="2" type="ORF">C8U37_1212</name>
</gene>
<name>A0A2T5ICM9_9LACT</name>
<evidence type="ECO:0000313" key="3">
    <source>
        <dbReference type="Proteomes" id="UP000244161"/>
    </source>
</evidence>
<evidence type="ECO:0000313" key="2">
    <source>
        <dbReference type="EMBL" id="PTQ81579.1"/>
    </source>
</evidence>
<dbReference type="AlphaFoldDB" id="A0A2T5ICM9"/>
<feature type="compositionally biased region" description="Polar residues" evidence="1">
    <location>
        <begin position="54"/>
        <end position="69"/>
    </location>
</feature>
<reference evidence="2 3" key="1">
    <citation type="submission" date="2018-04" db="EMBL/GenBank/DDBJ databases">
        <title>Genomic Encyclopedia of Archaeal and Bacterial Type Strains, Phase II (KMG-II): from individual species to whole genera.</title>
        <authorList>
            <person name="Goeker M."/>
        </authorList>
    </citation>
    <scope>NUCLEOTIDE SEQUENCE [LARGE SCALE GENOMIC DNA]</scope>
    <source>
        <strain evidence="2 3">DSM 18806</strain>
    </source>
</reference>
<evidence type="ECO:0000256" key="1">
    <source>
        <dbReference type="SAM" id="MobiDB-lite"/>
    </source>
</evidence>
<protein>
    <submittedName>
        <fullName evidence="2">Uncharacterized protein</fullName>
    </submittedName>
</protein>